<name>A0A6A6Y0Y6_9PEZI</name>
<gene>
    <name evidence="1 3" type="ORF">BDZ99DRAFT_204278</name>
</gene>
<evidence type="ECO:0000313" key="3">
    <source>
        <dbReference type="RefSeq" id="XP_033569440.1"/>
    </source>
</evidence>
<reference evidence="3" key="3">
    <citation type="submission" date="2025-04" db="UniProtKB">
        <authorList>
            <consortium name="RefSeq"/>
        </authorList>
    </citation>
    <scope>IDENTIFICATION</scope>
    <source>
        <strain evidence="3">CBS 304.34</strain>
    </source>
</reference>
<proteinExistence type="predicted"/>
<accession>A0A6A6Y0Y6</accession>
<dbReference type="EMBL" id="MU003723">
    <property type="protein sequence ID" value="KAF2802476.1"/>
    <property type="molecule type" value="Genomic_DNA"/>
</dbReference>
<reference evidence="1 3" key="1">
    <citation type="journal article" date="2020" name="Stud. Mycol.">
        <title>101 Dothideomycetes genomes: a test case for predicting lifestyles and emergence of pathogens.</title>
        <authorList>
            <person name="Haridas S."/>
            <person name="Albert R."/>
            <person name="Binder M."/>
            <person name="Bloem J."/>
            <person name="Labutti K."/>
            <person name="Salamov A."/>
            <person name="Andreopoulos B."/>
            <person name="Baker S."/>
            <person name="Barry K."/>
            <person name="Bills G."/>
            <person name="Bluhm B."/>
            <person name="Cannon C."/>
            <person name="Castanera R."/>
            <person name="Culley D."/>
            <person name="Daum C."/>
            <person name="Ezra D."/>
            <person name="Gonzalez J."/>
            <person name="Henrissat B."/>
            <person name="Kuo A."/>
            <person name="Liang C."/>
            <person name="Lipzen A."/>
            <person name="Lutzoni F."/>
            <person name="Magnuson J."/>
            <person name="Mondo S."/>
            <person name="Nolan M."/>
            <person name="Ohm R."/>
            <person name="Pangilinan J."/>
            <person name="Park H.-J."/>
            <person name="Ramirez L."/>
            <person name="Alfaro M."/>
            <person name="Sun H."/>
            <person name="Tritt A."/>
            <person name="Yoshinaga Y."/>
            <person name="Zwiers L.-H."/>
            <person name="Turgeon B."/>
            <person name="Goodwin S."/>
            <person name="Spatafora J."/>
            <person name="Crous P."/>
            <person name="Grigoriev I."/>
        </authorList>
    </citation>
    <scope>NUCLEOTIDE SEQUENCE</scope>
    <source>
        <strain evidence="1 3">CBS 304.34</strain>
    </source>
</reference>
<dbReference type="RefSeq" id="XP_033569440.1">
    <property type="nucleotide sequence ID" value="XM_033713283.1"/>
</dbReference>
<dbReference type="AlphaFoldDB" id="A0A6A6Y0Y6"/>
<reference evidence="3" key="2">
    <citation type="submission" date="2020-04" db="EMBL/GenBank/DDBJ databases">
        <authorList>
            <consortium name="NCBI Genome Project"/>
        </authorList>
    </citation>
    <scope>NUCLEOTIDE SEQUENCE</scope>
    <source>
        <strain evidence="3">CBS 304.34</strain>
    </source>
</reference>
<dbReference type="Proteomes" id="UP000504636">
    <property type="component" value="Unplaced"/>
</dbReference>
<sequence>MESYPDRKAAALHNATQSALYVLPFELLSMVANHLSPTSKLAIRQSRRKLRYTILPELGIFPLNEFNWEISRLEGKPLSSLPKEDLALPGPLLMTYRNRPPRFRIWYSVCSTRYPAYLFSVQQRSTSASERCCLGMEHKFCFASIIALRMLNFASFLSQTTCSLVIVPIIATTSLEPNTNLLRGSGQVRLCPVRAS</sequence>
<protein>
    <recommendedName>
        <fullName evidence="4">F-box domain-containing protein</fullName>
    </recommendedName>
</protein>
<evidence type="ECO:0000313" key="1">
    <source>
        <dbReference type="EMBL" id="KAF2802476.1"/>
    </source>
</evidence>
<evidence type="ECO:0000313" key="2">
    <source>
        <dbReference type="Proteomes" id="UP000504636"/>
    </source>
</evidence>
<organism evidence="1">
    <name type="scientific">Mytilinidion resinicola</name>
    <dbReference type="NCBI Taxonomy" id="574789"/>
    <lineage>
        <taxon>Eukaryota</taxon>
        <taxon>Fungi</taxon>
        <taxon>Dikarya</taxon>
        <taxon>Ascomycota</taxon>
        <taxon>Pezizomycotina</taxon>
        <taxon>Dothideomycetes</taxon>
        <taxon>Pleosporomycetidae</taxon>
        <taxon>Mytilinidiales</taxon>
        <taxon>Mytilinidiaceae</taxon>
        <taxon>Mytilinidion</taxon>
    </lineage>
</organism>
<dbReference type="GeneID" id="54454176"/>
<keyword evidence="2" id="KW-1185">Reference proteome</keyword>
<dbReference type="OrthoDB" id="3792649at2759"/>
<evidence type="ECO:0008006" key="4">
    <source>
        <dbReference type="Google" id="ProtNLM"/>
    </source>
</evidence>